<sequence>SHTVLVALGIFGGGFGFLSGIYILFFGQQRNNPWGLTHLIMKPKKKDINTKDKDIDLYNLPFNPISVNDDQIPTEIRMGRLESRIIALETILEDYVFDPYALKQLGKQLSTFESDKK</sequence>
<proteinExistence type="predicted"/>
<evidence type="ECO:0000313" key="2">
    <source>
        <dbReference type="Proteomes" id="UP000789920"/>
    </source>
</evidence>
<gene>
    <name evidence="1" type="ORF">RPERSI_LOCUS29715</name>
</gene>
<organism evidence="1 2">
    <name type="scientific">Racocetra persica</name>
    <dbReference type="NCBI Taxonomy" id="160502"/>
    <lineage>
        <taxon>Eukaryota</taxon>
        <taxon>Fungi</taxon>
        <taxon>Fungi incertae sedis</taxon>
        <taxon>Mucoromycota</taxon>
        <taxon>Glomeromycotina</taxon>
        <taxon>Glomeromycetes</taxon>
        <taxon>Diversisporales</taxon>
        <taxon>Gigasporaceae</taxon>
        <taxon>Racocetra</taxon>
    </lineage>
</organism>
<dbReference type="EMBL" id="CAJVQC010113031">
    <property type="protein sequence ID" value="CAG8835872.1"/>
    <property type="molecule type" value="Genomic_DNA"/>
</dbReference>
<dbReference type="Proteomes" id="UP000789920">
    <property type="component" value="Unassembled WGS sequence"/>
</dbReference>
<name>A0ACA9SED7_9GLOM</name>
<accession>A0ACA9SED7</accession>
<protein>
    <submittedName>
        <fullName evidence="1">34329_t:CDS:1</fullName>
    </submittedName>
</protein>
<comment type="caution">
    <text evidence="1">The sequence shown here is derived from an EMBL/GenBank/DDBJ whole genome shotgun (WGS) entry which is preliminary data.</text>
</comment>
<evidence type="ECO:0000313" key="1">
    <source>
        <dbReference type="EMBL" id="CAG8835872.1"/>
    </source>
</evidence>
<keyword evidence="2" id="KW-1185">Reference proteome</keyword>
<feature type="non-terminal residue" evidence="1">
    <location>
        <position position="1"/>
    </location>
</feature>
<reference evidence="1" key="1">
    <citation type="submission" date="2021-06" db="EMBL/GenBank/DDBJ databases">
        <authorList>
            <person name="Kallberg Y."/>
            <person name="Tangrot J."/>
            <person name="Rosling A."/>
        </authorList>
    </citation>
    <scope>NUCLEOTIDE SEQUENCE</scope>
    <source>
        <strain evidence="1">MA461A</strain>
    </source>
</reference>